<evidence type="ECO:0000313" key="10">
    <source>
        <dbReference type="Proteomes" id="UP000243077"/>
    </source>
</evidence>
<reference evidence="9 10" key="1">
    <citation type="submission" date="2018-02" db="EMBL/GenBank/DDBJ databases">
        <title>Complete genome of the streamlined marine actinobacterium Pontimonas salivibrio CL-TW6 adapted to coastal planktonic lifestype.</title>
        <authorList>
            <person name="Cho B.C."/>
            <person name="Hardies S.C."/>
            <person name="Jang G.I."/>
            <person name="Hwang C.Y."/>
        </authorList>
    </citation>
    <scope>NUCLEOTIDE SEQUENCE [LARGE SCALE GENOMIC DNA]</scope>
    <source>
        <strain evidence="9 10">CL-TW6</strain>
    </source>
</reference>
<evidence type="ECO:0000256" key="5">
    <source>
        <dbReference type="ARBA" id="ARBA00022989"/>
    </source>
</evidence>
<proteinExistence type="predicted"/>
<dbReference type="GO" id="GO:0005886">
    <property type="term" value="C:plasma membrane"/>
    <property type="evidence" value="ECO:0007669"/>
    <property type="project" value="UniProtKB-SubCell"/>
</dbReference>
<dbReference type="Proteomes" id="UP000243077">
    <property type="component" value="Chromosome"/>
</dbReference>
<organism evidence="9 10">
    <name type="scientific">Pontimonas salivibrio</name>
    <dbReference type="NCBI Taxonomy" id="1159327"/>
    <lineage>
        <taxon>Bacteria</taxon>
        <taxon>Bacillati</taxon>
        <taxon>Actinomycetota</taxon>
        <taxon>Actinomycetes</taxon>
        <taxon>Micrococcales</taxon>
        <taxon>Microbacteriaceae</taxon>
        <taxon>Pontimonas</taxon>
    </lineage>
</organism>
<evidence type="ECO:0000256" key="1">
    <source>
        <dbReference type="ARBA" id="ARBA00004651"/>
    </source>
</evidence>
<feature type="transmembrane region" description="Helical" evidence="8">
    <location>
        <begin position="221"/>
        <end position="240"/>
    </location>
</feature>
<gene>
    <name evidence="9" type="ORF">C3B54_111436</name>
</gene>
<keyword evidence="3 9" id="KW-0808">Transferase</keyword>
<name>A0A2L2BRU1_9MICO</name>
<evidence type="ECO:0000256" key="8">
    <source>
        <dbReference type="SAM" id="Phobius"/>
    </source>
</evidence>
<dbReference type="PANTHER" id="PTHR22926:SF3">
    <property type="entry name" value="UNDECAPRENYL-PHOSPHATE ALPHA-N-ACETYLGLUCOSAMINYL 1-PHOSPHATE TRANSFERASE"/>
    <property type="match status" value="1"/>
</dbReference>
<comment type="cofactor">
    <cofactor evidence="7">
        <name>Mg(2+)</name>
        <dbReference type="ChEBI" id="CHEBI:18420"/>
    </cofactor>
</comment>
<dbReference type="PROSITE" id="PS01348">
    <property type="entry name" value="MRAY_2"/>
    <property type="match status" value="1"/>
</dbReference>
<evidence type="ECO:0000256" key="6">
    <source>
        <dbReference type="ARBA" id="ARBA00023136"/>
    </source>
</evidence>
<feature type="binding site" evidence="7">
    <location>
        <position position="157"/>
    </location>
    <ligand>
        <name>Mg(2+)</name>
        <dbReference type="ChEBI" id="CHEBI:18420"/>
    </ligand>
</feature>
<dbReference type="InterPro" id="IPR000715">
    <property type="entry name" value="Glycosyl_transferase_4"/>
</dbReference>
<feature type="transmembrane region" description="Helical" evidence="8">
    <location>
        <begin position="48"/>
        <end position="67"/>
    </location>
</feature>
<keyword evidence="5 8" id="KW-1133">Transmembrane helix</keyword>
<dbReference type="EMBL" id="CP026923">
    <property type="protein sequence ID" value="AVG24379.1"/>
    <property type="molecule type" value="Genomic_DNA"/>
</dbReference>
<dbReference type="OrthoDB" id="9783652at2"/>
<feature type="transmembrane region" description="Helical" evidence="8">
    <location>
        <begin position="260"/>
        <end position="282"/>
    </location>
</feature>
<dbReference type="InterPro" id="IPR018480">
    <property type="entry name" value="PNAcMuramoyl-5peptid_Trfase_CS"/>
</dbReference>
<feature type="transmembrane region" description="Helical" evidence="8">
    <location>
        <begin position="311"/>
        <end position="330"/>
    </location>
</feature>
<keyword evidence="7" id="KW-0479">Metal-binding</keyword>
<accession>A0A2L2BRU1</accession>
<feature type="transmembrane region" description="Helical" evidence="8">
    <location>
        <begin position="165"/>
        <end position="187"/>
    </location>
</feature>
<comment type="subcellular location">
    <subcellularLocation>
        <location evidence="1">Cell membrane</location>
        <topology evidence="1">Multi-pass membrane protein</topology>
    </subcellularLocation>
</comment>
<feature type="transmembrane region" description="Helical" evidence="8">
    <location>
        <begin position="139"/>
        <end position="158"/>
    </location>
</feature>
<evidence type="ECO:0000256" key="4">
    <source>
        <dbReference type="ARBA" id="ARBA00022692"/>
    </source>
</evidence>
<dbReference type="RefSeq" id="WP_104913863.1">
    <property type="nucleotide sequence ID" value="NZ_CP026923.1"/>
</dbReference>
<dbReference type="GO" id="GO:0016780">
    <property type="term" value="F:phosphotransferase activity, for other substituted phosphate groups"/>
    <property type="evidence" value="ECO:0007669"/>
    <property type="project" value="InterPro"/>
</dbReference>
<keyword evidence="2" id="KW-1003">Cell membrane</keyword>
<dbReference type="GO" id="GO:0046872">
    <property type="term" value="F:metal ion binding"/>
    <property type="evidence" value="ECO:0007669"/>
    <property type="project" value="UniProtKB-KW"/>
</dbReference>
<keyword evidence="10" id="KW-1185">Reference proteome</keyword>
<dbReference type="KEGG" id="psai:C3B54_111436"/>
<feature type="transmembrane region" description="Helical" evidence="8">
    <location>
        <begin position="193"/>
        <end position="214"/>
    </location>
</feature>
<dbReference type="GO" id="GO:0044038">
    <property type="term" value="P:cell wall macromolecule biosynthetic process"/>
    <property type="evidence" value="ECO:0007669"/>
    <property type="project" value="TreeGrafter"/>
</dbReference>
<evidence type="ECO:0000256" key="2">
    <source>
        <dbReference type="ARBA" id="ARBA00022475"/>
    </source>
</evidence>
<evidence type="ECO:0000256" key="7">
    <source>
        <dbReference type="PIRSR" id="PIRSR600715-1"/>
    </source>
</evidence>
<dbReference type="CDD" id="cd06853">
    <property type="entry name" value="GT_WecA_like"/>
    <property type="match status" value="1"/>
</dbReference>
<keyword evidence="6 8" id="KW-0472">Membrane</keyword>
<keyword evidence="7" id="KW-0460">Magnesium</keyword>
<evidence type="ECO:0000313" key="9">
    <source>
        <dbReference type="EMBL" id="AVG24379.1"/>
    </source>
</evidence>
<dbReference type="Pfam" id="PF00953">
    <property type="entry name" value="Glycos_transf_4"/>
    <property type="match status" value="1"/>
</dbReference>
<protein>
    <submittedName>
        <fullName evidence="9">UDP-GlcNAc:undecaprenyl-phosphate GlcNAc-1-phosphate transferase TagO</fullName>
    </submittedName>
</protein>
<dbReference type="GO" id="GO:0071555">
    <property type="term" value="P:cell wall organization"/>
    <property type="evidence" value="ECO:0007669"/>
    <property type="project" value="TreeGrafter"/>
</dbReference>
<dbReference type="GO" id="GO:0009103">
    <property type="term" value="P:lipopolysaccharide biosynthetic process"/>
    <property type="evidence" value="ECO:0007669"/>
    <property type="project" value="TreeGrafter"/>
</dbReference>
<feature type="transmembrane region" description="Helical" evidence="8">
    <location>
        <begin position="79"/>
        <end position="100"/>
    </location>
</feature>
<sequence>MTYYALVLIVATVVSFGLSVALWQIGTRFDVRREVRSRDVHKEPVPRLGGLALFGSLLVATLVASQVSWFEGIFSDSHAVWALVGAAAVVVAIGFIDDLFELDWVTKLAGQVLAAGIVAWQGVQIVSIPIGGLTLFSPTLSLILTVLAIVLVMNAVNFIDGLDGLVAGVTLIASGVFFMYSFLLATGEADTPYFNYASLFTAILLGAVLGFFPLNWHPAKLFLGDSGSLLVGLIMATTAISVTGQIDPAMVSASQLLPAFIPVLLPLAVLVVPLLDFLLAVLRRLRAGMSPFEADRQHLHHRLLDMGHTHLQAVLILYAWTSVLAIGTLMFLFVEWYVALGIIALGLVGSTVVTLSPEHRDVDDPLAIPAQPERTEA</sequence>
<dbReference type="PANTHER" id="PTHR22926">
    <property type="entry name" value="PHOSPHO-N-ACETYLMURAMOYL-PENTAPEPTIDE-TRANSFERASE"/>
    <property type="match status" value="1"/>
</dbReference>
<feature type="transmembrane region" description="Helical" evidence="8">
    <location>
        <begin position="6"/>
        <end position="27"/>
    </location>
</feature>
<feature type="binding site" evidence="7">
    <location>
        <position position="225"/>
    </location>
    <ligand>
        <name>Mg(2+)</name>
        <dbReference type="ChEBI" id="CHEBI:18420"/>
    </ligand>
</feature>
<keyword evidence="4 8" id="KW-0812">Transmembrane</keyword>
<dbReference type="AlphaFoldDB" id="A0A2L2BRU1"/>
<feature type="transmembrane region" description="Helical" evidence="8">
    <location>
        <begin position="336"/>
        <end position="355"/>
    </location>
</feature>
<evidence type="ECO:0000256" key="3">
    <source>
        <dbReference type="ARBA" id="ARBA00022679"/>
    </source>
</evidence>
<feature type="transmembrane region" description="Helical" evidence="8">
    <location>
        <begin position="112"/>
        <end position="133"/>
    </location>
</feature>